<reference evidence="3" key="1">
    <citation type="journal article" date="2017" name="Nat. Microbiol.">
        <title>Global analysis of biosynthetic gene clusters reveals vast potential of secondary metabolite production in Penicillium species.</title>
        <authorList>
            <person name="Nielsen J.C."/>
            <person name="Grijseels S."/>
            <person name="Prigent S."/>
            <person name="Ji B."/>
            <person name="Dainat J."/>
            <person name="Nielsen K.F."/>
            <person name="Frisvad J.C."/>
            <person name="Workman M."/>
            <person name="Nielsen J."/>
        </authorList>
    </citation>
    <scope>NUCLEOTIDE SEQUENCE [LARGE SCALE GENOMIC DNA]</scope>
    <source>
        <strain evidence="3">IBT 11843</strain>
    </source>
</reference>
<protein>
    <submittedName>
        <fullName evidence="2">Uncharacterized protein</fullName>
    </submittedName>
</protein>
<sequence length="60" mass="6726">MQFYSLFIATMALAVSSVYALPQITDDSTCLRLCRDEPVGCPPGWKSEKISDCWTCCEDE</sequence>
<organism evidence="2 3">
    <name type="scientific">Penicillium decumbens</name>
    <dbReference type="NCBI Taxonomy" id="69771"/>
    <lineage>
        <taxon>Eukaryota</taxon>
        <taxon>Fungi</taxon>
        <taxon>Dikarya</taxon>
        <taxon>Ascomycota</taxon>
        <taxon>Pezizomycotina</taxon>
        <taxon>Eurotiomycetes</taxon>
        <taxon>Eurotiomycetidae</taxon>
        <taxon>Eurotiales</taxon>
        <taxon>Aspergillaceae</taxon>
        <taxon>Penicillium</taxon>
    </lineage>
</organism>
<keyword evidence="3" id="KW-1185">Reference proteome</keyword>
<feature type="chain" id="PRO_5012008812" evidence="1">
    <location>
        <begin position="21"/>
        <end position="60"/>
    </location>
</feature>
<dbReference type="EMBL" id="MDYL01000004">
    <property type="protein sequence ID" value="OQD76308.1"/>
    <property type="molecule type" value="Genomic_DNA"/>
</dbReference>
<comment type="caution">
    <text evidence="2">The sequence shown here is derived from an EMBL/GenBank/DDBJ whole genome shotgun (WGS) entry which is preliminary data.</text>
</comment>
<gene>
    <name evidence="2" type="ORF">PENDEC_c004G06201</name>
</gene>
<evidence type="ECO:0000313" key="3">
    <source>
        <dbReference type="Proteomes" id="UP000191522"/>
    </source>
</evidence>
<dbReference type="OMA" id="WTCCEDE"/>
<accession>A0A1V6PGZ3</accession>
<keyword evidence="1" id="KW-0732">Signal</keyword>
<feature type="signal peptide" evidence="1">
    <location>
        <begin position="1"/>
        <end position="20"/>
    </location>
</feature>
<proteinExistence type="predicted"/>
<name>A0A1V6PGZ3_PENDC</name>
<evidence type="ECO:0000256" key="1">
    <source>
        <dbReference type="SAM" id="SignalP"/>
    </source>
</evidence>
<evidence type="ECO:0000313" key="2">
    <source>
        <dbReference type="EMBL" id="OQD76308.1"/>
    </source>
</evidence>
<dbReference type="AlphaFoldDB" id="A0A1V6PGZ3"/>
<dbReference type="Proteomes" id="UP000191522">
    <property type="component" value="Unassembled WGS sequence"/>
</dbReference>
<dbReference type="OrthoDB" id="4341480at2759"/>